<dbReference type="PANTHER" id="PTHR38795">
    <property type="entry name" value="DUF6604 DOMAIN-CONTAINING PROTEIN"/>
    <property type="match status" value="1"/>
</dbReference>
<accession>A0A4T0VJ71</accession>
<dbReference type="InterPro" id="IPR046539">
    <property type="entry name" value="DUF6604"/>
</dbReference>
<evidence type="ECO:0000259" key="2">
    <source>
        <dbReference type="Pfam" id="PF20253"/>
    </source>
</evidence>
<proteinExistence type="predicted"/>
<feature type="region of interest" description="Disordered" evidence="1">
    <location>
        <begin position="48"/>
        <end position="72"/>
    </location>
</feature>
<evidence type="ECO:0000313" key="4">
    <source>
        <dbReference type="Proteomes" id="UP000305883"/>
    </source>
</evidence>
<dbReference type="AlphaFoldDB" id="A0A4T0VJ71"/>
<evidence type="ECO:0000256" key="1">
    <source>
        <dbReference type="SAM" id="MobiDB-lite"/>
    </source>
</evidence>
<dbReference type="EMBL" id="MWPZ01000009">
    <property type="protein sequence ID" value="TIC91856.1"/>
    <property type="molecule type" value="Genomic_DNA"/>
</dbReference>
<dbReference type="Pfam" id="PF20253">
    <property type="entry name" value="DUF6604"/>
    <property type="match status" value="1"/>
</dbReference>
<gene>
    <name evidence="3" type="ORF">CH35J_010982</name>
</gene>
<name>A0A4T0VJ71_9PEZI</name>
<organism evidence="3 4">
    <name type="scientific">Colletotrichum higginsianum</name>
    <dbReference type="NCBI Taxonomy" id="80884"/>
    <lineage>
        <taxon>Eukaryota</taxon>
        <taxon>Fungi</taxon>
        <taxon>Dikarya</taxon>
        <taxon>Ascomycota</taxon>
        <taxon>Pezizomycotina</taxon>
        <taxon>Sordariomycetes</taxon>
        <taxon>Hypocreomycetidae</taxon>
        <taxon>Glomerellales</taxon>
        <taxon>Glomerellaceae</taxon>
        <taxon>Colletotrichum</taxon>
        <taxon>Colletotrichum destructivum species complex</taxon>
    </lineage>
</organism>
<feature type="domain" description="DUF6604" evidence="2">
    <location>
        <begin position="11"/>
        <end position="287"/>
    </location>
</feature>
<evidence type="ECO:0000313" key="3">
    <source>
        <dbReference type="EMBL" id="TIC91856.1"/>
    </source>
</evidence>
<feature type="region of interest" description="Disordered" evidence="1">
    <location>
        <begin position="704"/>
        <end position="724"/>
    </location>
</feature>
<protein>
    <recommendedName>
        <fullName evidence="2">DUF6604 domain-containing protein</fullName>
    </recommendedName>
</protein>
<dbReference type="OrthoDB" id="5238236at2759"/>
<dbReference type="Proteomes" id="UP000305883">
    <property type="component" value="Unassembled WGS sequence"/>
</dbReference>
<feature type="compositionally biased region" description="Basic and acidic residues" evidence="1">
    <location>
        <begin position="56"/>
        <end position="72"/>
    </location>
</feature>
<sequence>MLPIQLLDIYRQYKQDTDSVAIWLASTAKACGYPNLCQVQVIPKSGRLKGKQRTKARGDGKAKEGPRPADKKTTRHIIAIKDFLPLAEFIASRQDSAVSVPAVFFTTIDRLIHLRSGFGGRLSENGLDPDPESAERHGYFVSILMAVREALRPGTAFATASTTETEAAADMGDTAPKDSSKDLSNRFAALTVNEPSQAFLEEFRNAPHERPVPRDEDPASYEAEPQTSIEDVLFAFTVLVNDLDRIQSQIEWIWSNHRNRKFDLADAAVATNTAISVARGMIEEVAPLLDAHDRGVSGVLNKFYLMICLQKGYTAEQVHLTDSRDNFNCDTYDIANQCYLVAFQLLQGFTDVLKPRHIPLVNEGMFGEYNPDSELASKTGQEKFQEDTILLLEFFTELVTVIRLIPSYPVEDEFLREMRKFDKAPIVSFSLIFTAQVFLDIHHTMRAATRRSFEEMVQEATVMDNSLGRHLEFHERLKINHWPASNDRALRELSRRIQWMGKDPVHGAKAREYAHMGRPVPSEMEAHRILIYSPVLSGLYLFRLRTEMYDVGLAVANAWGSFTYTAHLYNALQRRRLLDGPWPDMEVMLSILGDSSIWVGDERPETIEGCFRKFCLQMGVSAASFTKNRRRNAAVASRAGPRGIKDGAPVSSMFKTQVCSKAGVEWTPELLDDIVARSAYQQEGSVDSGDLIMTQIDDPQELRARNRRRQQKANAEAAGKDRAASGLAPEELVTTLVMALNCESLEMAFPYLVMHRWCWSLLRSVKDACDPVLRELCTAAYMEKESELPWVVGYILMAAAGVDGEPDVRLLDLAATTCNGMISSEAGSLAISVARMIGKDLRFEEEEP</sequence>
<reference evidence="3 4" key="1">
    <citation type="journal article" date="2019" name="Genome Biol. Evol.">
        <title>Genomic Plasticity Mediated by Transposable Elements in the Plant Pathogenic Fungus Colletotrichum higginsianum.</title>
        <authorList>
            <person name="Tsushima A."/>
            <person name="Gan P."/>
            <person name="Kumakura N."/>
            <person name="Narusaka M."/>
            <person name="Takano Y."/>
            <person name="Narusaka Y."/>
            <person name="Shirasu K."/>
        </authorList>
    </citation>
    <scope>NUCLEOTIDE SEQUENCE [LARGE SCALE GENOMIC DNA]</scope>
    <source>
        <strain evidence="3 4">MAFF305635-RFP</strain>
    </source>
</reference>
<dbReference type="PANTHER" id="PTHR38795:SF1">
    <property type="entry name" value="DUF6604 DOMAIN-CONTAINING PROTEIN"/>
    <property type="match status" value="1"/>
</dbReference>
<comment type="caution">
    <text evidence="3">The sequence shown here is derived from an EMBL/GenBank/DDBJ whole genome shotgun (WGS) entry which is preliminary data.</text>
</comment>